<keyword evidence="3" id="KW-0238">DNA-binding</keyword>
<evidence type="ECO:0000256" key="1">
    <source>
        <dbReference type="ARBA" id="ARBA00022491"/>
    </source>
</evidence>
<feature type="domain" description="HTH deoR-type" evidence="5">
    <location>
        <begin position="14"/>
        <end position="69"/>
    </location>
</feature>
<dbReference type="PROSITE" id="PS00894">
    <property type="entry name" value="HTH_DEOR_1"/>
    <property type="match status" value="1"/>
</dbReference>
<proteinExistence type="predicted"/>
<dbReference type="PRINTS" id="PR00037">
    <property type="entry name" value="HTHLACR"/>
</dbReference>
<dbReference type="SUPFAM" id="SSF46785">
    <property type="entry name" value="Winged helix' DNA-binding domain"/>
    <property type="match status" value="1"/>
</dbReference>
<dbReference type="STRING" id="35814.BBB42_10680"/>
<dbReference type="InterPro" id="IPR014036">
    <property type="entry name" value="DeoR-like_C"/>
</dbReference>
<name>A0A158M5A9_9BORD</name>
<protein>
    <submittedName>
        <fullName evidence="6">Glycerol-3-phosphate regulon repressor</fullName>
    </submittedName>
</protein>
<dbReference type="Proteomes" id="UP000026682">
    <property type="component" value="Unassembled WGS sequence"/>
</dbReference>
<evidence type="ECO:0000259" key="5">
    <source>
        <dbReference type="PROSITE" id="PS51000"/>
    </source>
</evidence>
<evidence type="ECO:0000313" key="7">
    <source>
        <dbReference type="Proteomes" id="UP000026682"/>
    </source>
</evidence>
<keyword evidence="1" id="KW-0678">Repressor</keyword>
<dbReference type="InterPro" id="IPR001034">
    <property type="entry name" value="DeoR_HTH"/>
</dbReference>
<dbReference type="AlphaFoldDB" id="A0A158M5A9"/>
<dbReference type="Pfam" id="PF08220">
    <property type="entry name" value="HTH_DeoR"/>
    <property type="match status" value="1"/>
</dbReference>
<reference evidence="6 7" key="1">
    <citation type="submission" date="2014-03" db="EMBL/GenBank/DDBJ databases">
        <title>Genome sequence of Bordetella holmseii.</title>
        <authorList>
            <person name="Harvill E."/>
            <person name="Goodfield L.L."/>
            <person name="Ivanov Y."/>
            <person name="Meyer J.A."/>
            <person name="Newth C."/>
            <person name="Cassiday P."/>
            <person name="Tondella M.L."/>
            <person name="Liao P."/>
            <person name="Zimmerman J."/>
            <person name="Meert K."/>
            <person name="Wessel D."/>
            <person name="Berger J."/>
            <person name="Dean J.M."/>
            <person name="Holubkov R."/>
            <person name="Burr J."/>
            <person name="Liu T."/>
            <person name="Brinkac L.M."/>
            <person name="Sanka R."/>
            <person name="Kim M."/>
            <person name="Losada L."/>
        </authorList>
    </citation>
    <scope>NUCLEOTIDE SEQUENCE [LARGE SCALE GENOMIC DNA]</scope>
    <source>
        <strain evidence="6 7">CDC-H585-BH</strain>
    </source>
</reference>
<dbReference type="PATRIC" id="fig|1331206.3.peg.1670"/>
<organism evidence="6 7">
    <name type="scientific">Bordetella holmesii CDC-H585-BH</name>
    <dbReference type="NCBI Taxonomy" id="1331206"/>
    <lineage>
        <taxon>Bacteria</taxon>
        <taxon>Pseudomonadati</taxon>
        <taxon>Pseudomonadota</taxon>
        <taxon>Betaproteobacteria</taxon>
        <taxon>Burkholderiales</taxon>
        <taxon>Alcaligenaceae</taxon>
        <taxon>Bordetella</taxon>
    </lineage>
</organism>
<keyword evidence="2" id="KW-0805">Transcription regulation</keyword>
<dbReference type="InterPro" id="IPR036390">
    <property type="entry name" value="WH_DNA-bd_sf"/>
</dbReference>
<accession>A0A158M5A9</accession>
<dbReference type="Pfam" id="PF00455">
    <property type="entry name" value="DeoRC"/>
    <property type="match status" value="1"/>
</dbReference>
<sequence length="288" mass="32452">MFSLLLFYHVTMTLNPRQSALLEQVRSQGSASIEELARAFDVTLQTVRRDVNLLAEAGMLSRFHGGVRSEASTIENIAYRQRQGLHAEGKRRIAEAVARAVPDGCSLLINIGTTTEAIARALLRHRGLRVITNNLHVADILSDNPDCEVIVAGGVVRPRDRGITGEATIEFIRQFKVDIGLIGISGIEADGTLRDYDFREVRVARTIIDQSREVWLAADSSKFQRQAMVELAPIARISRFFHRRRTAARAGPNPTRRGRALPYRWRCALTLFLRNHELTPFRRHAHTR</sequence>
<evidence type="ECO:0000256" key="3">
    <source>
        <dbReference type="ARBA" id="ARBA00023125"/>
    </source>
</evidence>
<dbReference type="InterPro" id="IPR050313">
    <property type="entry name" value="Carb_Metab_HTH_regulators"/>
</dbReference>
<dbReference type="PROSITE" id="PS51000">
    <property type="entry name" value="HTH_DEOR_2"/>
    <property type="match status" value="1"/>
</dbReference>
<dbReference type="PANTHER" id="PTHR30363:SF4">
    <property type="entry name" value="GLYCEROL-3-PHOSPHATE REGULON REPRESSOR"/>
    <property type="match status" value="1"/>
</dbReference>
<dbReference type="SMART" id="SM00420">
    <property type="entry name" value="HTH_DEOR"/>
    <property type="match status" value="1"/>
</dbReference>
<dbReference type="InterPro" id="IPR036388">
    <property type="entry name" value="WH-like_DNA-bd_sf"/>
</dbReference>
<evidence type="ECO:0000313" key="6">
    <source>
        <dbReference type="EMBL" id="KAK91165.1"/>
    </source>
</evidence>
<dbReference type="EMBL" id="JFZZ01000063">
    <property type="protein sequence ID" value="KAK91165.1"/>
    <property type="molecule type" value="Genomic_DNA"/>
</dbReference>
<keyword evidence="4" id="KW-0804">Transcription</keyword>
<gene>
    <name evidence="6" type="primary">glpR</name>
    <name evidence="6" type="ORF">L497_1475</name>
</gene>
<evidence type="ECO:0000256" key="2">
    <source>
        <dbReference type="ARBA" id="ARBA00023015"/>
    </source>
</evidence>
<dbReference type="InterPro" id="IPR037171">
    <property type="entry name" value="NagB/RpiA_transferase-like"/>
</dbReference>
<dbReference type="SMART" id="SM01134">
    <property type="entry name" value="DeoRC"/>
    <property type="match status" value="1"/>
</dbReference>
<evidence type="ECO:0000256" key="4">
    <source>
        <dbReference type="ARBA" id="ARBA00023163"/>
    </source>
</evidence>
<dbReference type="Gene3D" id="1.10.10.10">
    <property type="entry name" value="Winged helix-like DNA-binding domain superfamily/Winged helix DNA-binding domain"/>
    <property type="match status" value="1"/>
</dbReference>
<dbReference type="InterPro" id="IPR018356">
    <property type="entry name" value="Tscrpt_reg_HTH_DeoR_CS"/>
</dbReference>
<dbReference type="PANTHER" id="PTHR30363">
    <property type="entry name" value="HTH-TYPE TRANSCRIPTIONAL REGULATOR SRLR-RELATED"/>
    <property type="match status" value="1"/>
</dbReference>
<dbReference type="Gene3D" id="3.30.750.70">
    <property type="entry name" value="4-hydroxybutyrate coenzyme like domains"/>
    <property type="match status" value="1"/>
</dbReference>
<comment type="caution">
    <text evidence="6">The sequence shown here is derived from an EMBL/GenBank/DDBJ whole genome shotgun (WGS) entry which is preliminary data.</text>
</comment>
<dbReference type="GO" id="GO:0003677">
    <property type="term" value="F:DNA binding"/>
    <property type="evidence" value="ECO:0007669"/>
    <property type="project" value="UniProtKB-KW"/>
</dbReference>
<dbReference type="GO" id="GO:0003700">
    <property type="term" value="F:DNA-binding transcription factor activity"/>
    <property type="evidence" value="ECO:0007669"/>
    <property type="project" value="InterPro"/>
</dbReference>
<dbReference type="SUPFAM" id="SSF100950">
    <property type="entry name" value="NagB/RpiA/CoA transferase-like"/>
    <property type="match status" value="1"/>
</dbReference>